<keyword evidence="2" id="KW-1185">Reference proteome</keyword>
<reference evidence="1 2" key="1">
    <citation type="journal article" date="2019" name="Int. J. Syst. Evol. Microbiol.">
        <title>The Global Catalogue of Microorganisms (GCM) 10K type strain sequencing project: providing services to taxonomists for standard genome sequencing and annotation.</title>
        <authorList>
            <consortium name="The Broad Institute Genomics Platform"/>
            <consortium name="The Broad Institute Genome Sequencing Center for Infectious Disease"/>
            <person name="Wu L."/>
            <person name="Ma J."/>
        </authorList>
    </citation>
    <scope>NUCLEOTIDE SEQUENCE [LARGE SCALE GENOMIC DNA]</scope>
    <source>
        <strain evidence="1 2">CGMCC 1.12720</strain>
    </source>
</reference>
<comment type="caution">
    <text evidence="1">The sequence shown here is derived from an EMBL/GenBank/DDBJ whole genome shotgun (WGS) entry which is preliminary data.</text>
</comment>
<evidence type="ECO:0000313" key="1">
    <source>
        <dbReference type="EMBL" id="GGF58523.1"/>
    </source>
</evidence>
<proteinExistence type="predicted"/>
<protein>
    <submittedName>
        <fullName evidence="1">Uncharacterized protein</fullName>
    </submittedName>
</protein>
<sequence length="464" mass="47608">MTTSDVEGKIVLISHLILYAMHRFLFVILLLVSAGLSGPVRGAQQPTDGLPPRPSPFRFVTDQAQLLSPADAKTLEGGLRRYADSTGTQIVVVTVPTLGGRAVADYGRALGEAWGVGQRGKNNGIVLLLSGQERQVTIQAGSGLRAQITPELTNRVISQEMAPSFKQGRYFAGLRTGLNSLMLAANPNYAPQGKQQAATTPGPATLGGAAGSASTDGSSLNNELPAASEPASEPYRPAEASPEPSSPGMGIGTMAIGALVIGGILWLVMRMFRRKAPDAPRTVYSNQNPNQNPNQTPDFLGNQSARSAGNYTRGHARQPVPDFLGTGTMNRGGGGLSSGMGGILATGAAAAAGAYLGNRMASGGHSDQAGNSIAGGDNTAPQNLDPANTYAAGVGGAATSGGFPALEGTGNVEETSPDYFSDLPANSSEPDFFSADETSSYDDTASDDTGGGDFDDTNNNSGSW</sequence>
<dbReference type="Proteomes" id="UP000605392">
    <property type="component" value="Unassembled WGS sequence"/>
</dbReference>
<name>A0ACB5PPB1_9BACT</name>
<gene>
    <name evidence="1" type="ORF">GCM10011375_12110</name>
</gene>
<organism evidence="1 2">
    <name type="scientific">Hymenobacter qilianensis</name>
    <dbReference type="NCBI Taxonomy" id="1385715"/>
    <lineage>
        <taxon>Bacteria</taxon>
        <taxon>Pseudomonadati</taxon>
        <taxon>Bacteroidota</taxon>
        <taxon>Cytophagia</taxon>
        <taxon>Cytophagales</taxon>
        <taxon>Hymenobacteraceae</taxon>
        <taxon>Hymenobacter</taxon>
    </lineage>
</organism>
<dbReference type="EMBL" id="BMFN01000001">
    <property type="protein sequence ID" value="GGF58523.1"/>
    <property type="molecule type" value="Genomic_DNA"/>
</dbReference>
<accession>A0ACB5PPB1</accession>
<evidence type="ECO:0000313" key="2">
    <source>
        <dbReference type="Proteomes" id="UP000605392"/>
    </source>
</evidence>